<reference evidence="1 2" key="1">
    <citation type="submission" date="2019-01" db="EMBL/GenBank/DDBJ databases">
        <title>Zoogloea oleivorans genome sequencing and assembly.</title>
        <authorList>
            <person name="Tancsics A."/>
            <person name="Farkas M."/>
            <person name="Kriszt B."/>
            <person name="Maroti G."/>
            <person name="Horvath B."/>
        </authorList>
    </citation>
    <scope>NUCLEOTIDE SEQUENCE [LARGE SCALE GENOMIC DNA]</scope>
    <source>
        <strain evidence="1 2">Buc</strain>
    </source>
</reference>
<organism evidence="1 2">
    <name type="scientific">Zoogloea oleivorans</name>
    <dbReference type="NCBI Taxonomy" id="1552750"/>
    <lineage>
        <taxon>Bacteria</taxon>
        <taxon>Pseudomonadati</taxon>
        <taxon>Pseudomonadota</taxon>
        <taxon>Betaproteobacteria</taxon>
        <taxon>Rhodocyclales</taxon>
        <taxon>Zoogloeaceae</taxon>
        <taxon>Zoogloea</taxon>
    </lineage>
</organism>
<protein>
    <submittedName>
        <fullName evidence="1">AlpA family phage regulatory protein</fullName>
    </submittedName>
</protein>
<evidence type="ECO:0000313" key="2">
    <source>
        <dbReference type="Proteomes" id="UP000389128"/>
    </source>
</evidence>
<dbReference type="OrthoDB" id="8527558at2"/>
<accession>A0A6C2D4T4</accession>
<evidence type="ECO:0000313" key="1">
    <source>
        <dbReference type="EMBL" id="TYC61337.1"/>
    </source>
</evidence>
<name>A0A6C2D4T4_9RHOO</name>
<sequence>MTALHITSAPPAGAAIPSALANFGGLPDAAYVRLPTMQAIYGGVSGPTIWRWAAAGAIPSPVRLSGRVTAWRVGDIRADLARRAAPNHKGKKECE</sequence>
<dbReference type="Proteomes" id="UP000389128">
    <property type="component" value="Unassembled WGS sequence"/>
</dbReference>
<dbReference type="EMBL" id="SDKK01000003">
    <property type="protein sequence ID" value="TYC61337.1"/>
    <property type="molecule type" value="Genomic_DNA"/>
</dbReference>
<dbReference type="AlphaFoldDB" id="A0A6C2D4T4"/>
<proteinExistence type="predicted"/>
<gene>
    <name evidence="1" type="ORF">ETQ85_04590</name>
</gene>
<keyword evidence="2" id="KW-1185">Reference proteome</keyword>
<comment type="caution">
    <text evidence="1">The sequence shown here is derived from an EMBL/GenBank/DDBJ whole genome shotgun (WGS) entry which is preliminary data.</text>
</comment>